<feature type="transmembrane region" description="Helical" evidence="1">
    <location>
        <begin position="49"/>
        <end position="69"/>
    </location>
</feature>
<sequence>MSVKRRFRRTLRHIRTHWPMFVALYGALVAGMLLIGLSLALGWFSFIPFSLVIMLLAAYFLVALTYVAYRINDAPGGTAAEILVEMAHTRAEERVVCIDLGLRATALTIAQHLTTGQVTIVDVYNPQSNNGSALRRARARAYKPPDDPRLNWIDGSINLLPLPDRSVAAVFMNHILSEFWLPEERRQLLAEVFRILTPEGKVLIAEPIRAESDLLLTGLITYTLPPADYWRSFLQSAGFVIRREEKARGLLTCIRADKPSPSAGKQMQLNLEFI</sequence>
<reference evidence="3" key="1">
    <citation type="submission" date="2016-01" db="EMBL/GenBank/DDBJ databases">
        <authorList>
            <person name="Mcilroy J.S."/>
            <person name="Karst M S."/>
            <person name="Albertsen M."/>
        </authorList>
    </citation>
    <scope>NUCLEOTIDE SEQUENCE</scope>
    <source>
        <strain evidence="3">Cfx-K</strain>
    </source>
</reference>
<evidence type="ECO:0000313" key="4">
    <source>
        <dbReference type="Proteomes" id="UP000215027"/>
    </source>
</evidence>
<organism evidence="3 4">
    <name type="scientific">Candidatus Promineifilum breve</name>
    <dbReference type="NCBI Taxonomy" id="1806508"/>
    <lineage>
        <taxon>Bacteria</taxon>
        <taxon>Bacillati</taxon>
        <taxon>Chloroflexota</taxon>
        <taxon>Ardenticatenia</taxon>
        <taxon>Candidatus Promineifilales</taxon>
        <taxon>Candidatus Promineifilaceae</taxon>
        <taxon>Candidatus Promineifilum</taxon>
    </lineage>
</organism>
<dbReference type="GO" id="GO:0008757">
    <property type="term" value="F:S-adenosylmethionine-dependent methyltransferase activity"/>
    <property type="evidence" value="ECO:0007669"/>
    <property type="project" value="InterPro"/>
</dbReference>
<gene>
    <name evidence="3" type="ORF">CFX0092_A0594</name>
</gene>
<evidence type="ECO:0000313" key="3">
    <source>
        <dbReference type="EMBL" id="CUS02472.2"/>
    </source>
</evidence>
<dbReference type="Pfam" id="PF08241">
    <property type="entry name" value="Methyltransf_11"/>
    <property type="match status" value="1"/>
</dbReference>
<dbReference type="KEGG" id="pbf:CFX0092_A0594"/>
<dbReference type="OrthoDB" id="9805171at2"/>
<dbReference type="EMBL" id="LN890655">
    <property type="protein sequence ID" value="CUS02472.2"/>
    <property type="molecule type" value="Genomic_DNA"/>
</dbReference>
<proteinExistence type="predicted"/>
<accession>A0A160SZI2</accession>
<protein>
    <recommendedName>
        <fullName evidence="2">Methyltransferase type 11 domain-containing protein</fullName>
    </recommendedName>
</protein>
<keyword evidence="1" id="KW-0472">Membrane</keyword>
<evidence type="ECO:0000259" key="2">
    <source>
        <dbReference type="Pfam" id="PF08241"/>
    </source>
</evidence>
<feature type="transmembrane region" description="Helical" evidence="1">
    <location>
        <begin position="21"/>
        <end position="43"/>
    </location>
</feature>
<keyword evidence="1" id="KW-1133">Transmembrane helix</keyword>
<evidence type="ECO:0000256" key="1">
    <source>
        <dbReference type="SAM" id="Phobius"/>
    </source>
</evidence>
<dbReference type="AlphaFoldDB" id="A0A160SZI2"/>
<dbReference type="Gene3D" id="3.40.50.150">
    <property type="entry name" value="Vaccinia Virus protein VP39"/>
    <property type="match status" value="1"/>
</dbReference>
<dbReference type="Proteomes" id="UP000215027">
    <property type="component" value="Chromosome I"/>
</dbReference>
<keyword evidence="1" id="KW-0812">Transmembrane</keyword>
<name>A0A160SZI2_9CHLR</name>
<dbReference type="InterPro" id="IPR013216">
    <property type="entry name" value="Methyltransf_11"/>
</dbReference>
<dbReference type="InterPro" id="IPR029063">
    <property type="entry name" value="SAM-dependent_MTases_sf"/>
</dbReference>
<keyword evidence="4" id="KW-1185">Reference proteome</keyword>
<feature type="domain" description="Methyltransferase type 11" evidence="2">
    <location>
        <begin position="116"/>
        <end position="204"/>
    </location>
</feature>
<dbReference type="SUPFAM" id="SSF53335">
    <property type="entry name" value="S-adenosyl-L-methionine-dependent methyltransferases"/>
    <property type="match status" value="1"/>
</dbReference>
<dbReference type="RefSeq" id="WP_095042079.1">
    <property type="nucleotide sequence ID" value="NZ_LN890655.1"/>
</dbReference>